<gene>
    <name evidence="2" type="ORF">SEMRO_1978_G308990.1</name>
</gene>
<evidence type="ECO:0000313" key="2">
    <source>
        <dbReference type="EMBL" id="CAB9527329.1"/>
    </source>
</evidence>
<accession>A0A9N8EXC4</accession>
<name>A0A9N8EXC4_9STRA</name>
<reference evidence="2" key="1">
    <citation type="submission" date="2020-06" db="EMBL/GenBank/DDBJ databases">
        <authorList>
            <consortium name="Plant Systems Biology data submission"/>
        </authorList>
    </citation>
    <scope>NUCLEOTIDE SEQUENCE</scope>
    <source>
        <strain evidence="2">D6</strain>
    </source>
</reference>
<feature type="compositionally biased region" description="Basic and acidic residues" evidence="1">
    <location>
        <begin position="9"/>
        <end position="24"/>
    </location>
</feature>
<comment type="caution">
    <text evidence="2">The sequence shown here is derived from an EMBL/GenBank/DDBJ whole genome shotgun (WGS) entry which is preliminary data.</text>
</comment>
<feature type="compositionally biased region" description="Basic and acidic residues" evidence="1">
    <location>
        <begin position="70"/>
        <end position="81"/>
    </location>
</feature>
<feature type="region of interest" description="Disordered" evidence="1">
    <location>
        <begin position="1"/>
        <end position="111"/>
    </location>
</feature>
<proteinExistence type="predicted"/>
<dbReference type="EMBL" id="CAICTM010001976">
    <property type="protein sequence ID" value="CAB9527329.1"/>
    <property type="molecule type" value="Genomic_DNA"/>
</dbReference>
<protein>
    <submittedName>
        <fullName evidence="2">Uncharacterized protein</fullName>
    </submittedName>
</protein>
<feature type="compositionally biased region" description="Basic residues" evidence="1">
    <location>
        <begin position="82"/>
        <end position="97"/>
    </location>
</feature>
<evidence type="ECO:0000256" key="1">
    <source>
        <dbReference type="SAM" id="MobiDB-lite"/>
    </source>
</evidence>
<dbReference type="AlphaFoldDB" id="A0A9N8EXC4"/>
<organism evidence="2 3">
    <name type="scientific">Seminavis robusta</name>
    <dbReference type="NCBI Taxonomy" id="568900"/>
    <lineage>
        <taxon>Eukaryota</taxon>
        <taxon>Sar</taxon>
        <taxon>Stramenopiles</taxon>
        <taxon>Ochrophyta</taxon>
        <taxon>Bacillariophyta</taxon>
        <taxon>Bacillariophyceae</taxon>
        <taxon>Bacillariophycidae</taxon>
        <taxon>Naviculales</taxon>
        <taxon>Naviculaceae</taxon>
        <taxon>Seminavis</taxon>
    </lineage>
</organism>
<dbReference type="Proteomes" id="UP001153069">
    <property type="component" value="Unassembled WGS sequence"/>
</dbReference>
<keyword evidence="3" id="KW-1185">Reference proteome</keyword>
<evidence type="ECO:0000313" key="3">
    <source>
        <dbReference type="Proteomes" id="UP001153069"/>
    </source>
</evidence>
<sequence>MEEENPADIPKKMNRSNEHHDDNAQGRSSRGTGHPPDQLDQAVMDSLIKRAEAEAVQQYHDEDSDAMKAQVEDKKQVTQKRETKRKGNKMKHQKKSGKPWQNKPDEQWHSI</sequence>